<dbReference type="AlphaFoldDB" id="A0A2G2X9C3"/>
<keyword evidence="5" id="KW-0067">ATP-binding</keyword>
<evidence type="ECO:0000256" key="3">
    <source>
        <dbReference type="ARBA" id="ARBA00022741"/>
    </source>
</evidence>
<dbReference type="InterPro" id="IPR055414">
    <property type="entry name" value="LRR_R13L4/SHOC2-like"/>
</dbReference>
<dbReference type="InterPro" id="IPR027417">
    <property type="entry name" value="P-loop_NTPase"/>
</dbReference>
<organism evidence="9 10">
    <name type="scientific">Capsicum baccatum</name>
    <name type="common">Peruvian pepper</name>
    <dbReference type="NCBI Taxonomy" id="33114"/>
    <lineage>
        <taxon>Eukaryota</taxon>
        <taxon>Viridiplantae</taxon>
        <taxon>Streptophyta</taxon>
        <taxon>Embryophyta</taxon>
        <taxon>Tracheophyta</taxon>
        <taxon>Spermatophyta</taxon>
        <taxon>Magnoliopsida</taxon>
        <taxon>eudicotyledons</taxon>
        <taxon>Gunneridae</taxon>
        <taxon>Pentapetalae</taxon>
        <taxon>asterids</taxon>
        <taxon>lamiids</taxon>
        <taxon>Solanales</taxon>
        <taxon>Solanaceae</taxon>
        <taxon>Solanoideae</taxon>
        <taxon>Capsiceae</taxon>
        <taxon>Capsicum</taxon>
    </lineage>
</organism>
<gene>
    <name evidence="9" type="ORF">CQW23_08529</name>
</gene>
<dbReference type="Pfam" id="PF23559">
    <property type="entry name" value="WHD_DRP"/>
    <property type="match status" value="1"/>
</dbReference>
<dbReference type="GO" id="GO:0043531">
    <property type="term" value="F:ADP binding"/>
    <property type="evidence" value="ECO:0007669"/>
    <property type="project" value="InterPro"/>
</dbReference>
<protein>
    <submittedName>
        <fullName evidence="9">Disease resistance protein RPP13</fullName>
    </submittedName>
</protein>
<dbReference type="PANTHER" id="PTHR36766:SF30">
    <property type="entry name" value="TIR-NBS TYPE DISEASE RESISTANCE PROTEIN-RELATED"/>
    <property type="match status" value="1"/>
</dbReference>
<feature type="domain" description="Disease resistance protein winged helix" evidence="7">
    <location>
        <begin position="98"/>
        <end position="162"/>
    </location>
</feature>
<evidence type="ECO:0000256" key="1">
    <source>
        <dbReference type="ARBA" id="ARBA00008894"/>
    </source>
</evidence>
<dbReference type="OrthoDB" id="3027644at2759"/>
<accession>A0A2G2X9C3</accession>
<keyword evidence="10" id="KW-1185">Reference proteome</keyword>
<dbReference type="Pfam" id="PF23598">
    <property type="entry name" value="LRR_14"/>
    <property type="match status" value="1"/>
</dbReference>
<keyword evidence="4" id="KW-0611">Plant defense</keyword>
<dbReference type="Gene3D" id="3.80.10.10">
    <property type="entry name" value="Ribonuclease Inhibitor"/>
    <property type="match status" value="1"/>
</dbReference>
<dbReference type="GO" id="GO:0006952">
    <property type="term" value="P:defense response"/>
    <property type="evidence" value="ECO:0007669"/>
    <property type="project" value="UniProtKB-KW"/>
</dbReference>
<dbReference type="Pfam" id="PF00931">
    <property type="entry name" value="NB-ARC"/>
    <property type="match status" value="1"/>
</dbReference>
<dbReference type="InterPro" id="IPR058922">
    <property type="entry name" value="WHD_DRP"/>
</dbReference>
<dbReference type="SUPFAM" id="SSF52540">
    <property type="entry name" value="P-loop containing nucleoside triphosphate hydrolases"/>
    <property type="match status" value="1"/>
</dbReference>
<name>A0A2G2X9C3_CAPBA</name>
<evidence type="ECO:0000259" key="7">
    <source>
        <dbReference type="Pfam" id="PF23559"/>
    </source>
</evidence>
<dbReference type="STRING" id="33114.A0A2G2X9C3"/>
<reference evidence="9 10" key="1">
    <citation type="journal article" date="2017" name="Genome Biol.">
        <title>New reference genome sequences of hot pepper reveal the massive evolution of plant disease-resistance genes by retroduplication.</title>
        <authorList>
            <person name="Kim S."/>
            <person name="Park J."/>
            <person name="Yeom S.I."/>
            <person name="Kim Y.M."/>
            <person name="Seo E."/>
            <person name="Kim K.T."/>
            <person name="Kim M.S."/>
            <person name="Lee J.M."/>
            <person name="Cheong K."/>
            <person name="Shin H.S."/>
            <person name="Kim S.B."/>
            <person name="Han K."/>
            <person name="Lee J."/>
            <person name="Park M."/>
            <person name="Lee H.A."/>
            <person name="Lee H.Y."/>
            <person name="Lee Y."/>
            <person name="Oh S."/>
            <person name="Lee J.H."/>
            <person name="Choi E."/>
            <person name="Choi E."/>
            <person name="Lee S.E."/>
            <person name="Jeon J."/>
            <person name="Kim H."/>
            <person name="Choi G."/>
            <person name="Song H."/>
            <person name="Lee J."/>
            <person name="Lee S.C."/>
            <person name="Kwon J.K."/>
            <person name="Lee H.Y."/>
            <person name="Koo N."/>
            <person name="Hong Y."/>
            <person name="Kim R.W."/>
            <person name="Kang W.H."/>
            <person name="Huh J.H."/>
            <person name="Kang B.C."/>
            <person name="Yang T.J."/>
            <person name="Lee Y.H."/>
            <person name="Bennetzen J.L."/>
            <person name="Choi D."/>
        </authorList>
    </citation>
    <scope>NUCLEOTIDE SEQUENCE [LARGE SCALE GENOMIC DNA]</scope>
    <source>
        <strain evidence="10">cv. PBC81</strain>
    </source>
</reference>
<evidence type="ECO:0000313" key="9">
    <source>
        <dbReference type="EMBL" id="PHT54067.1"/>
    </source>
</evidence>
<dbReference type="Gene3D" id="1.10.10.10">
    <property type="entry name" value="Winged helix-like DNA-binding domain superfamily/Winged helix DNA-binding domain"/>
    <property type="match status" value="1"/>
</dbReference>
<dbReference type="Proteomes" id="UP000224567">
    <property type="component" value="Unassembled WGS sequence"/>
</dbReference>
<sequence>MTRTDLESYLRDLLKRRKYLVVVDDVWHRDAWESLKRVFPDCKNGNRVIITIRKEDVAEKVDDKGFVHGLRFLSQKESWNLFCRKLLDVQAMVFRNGKDHLIYADNITQLWMAFIPRGEERMEDVAEGFLNELIRRSLVQVAEVFWKKVYVCRIHDLLWDFAVKKALETLRVYNEYGRLCQLPHETTDLMNLIHLVARYSKPLKRISKLTSPQPLYGISCDQWKDVDPLDLVNLRELRMLGITKTYPLNNIGNLKHLRTLFLDCKLVESLPALEFLSSCQKLHKLWLNGRIGKLPLSNTFPNSITMLVLWNSKLKEDPMPILGMLPYLRNLDLVRAYEGNEIICSDNNFGQLEFLRLESLEKLERWHLATSAMPLVKGLGIHDCPKLNEIPERMKNVERLKRFDL</sequence>
<dbReference type="SUPFAM" id="SSF52058">
    <property type="entry name" value="L domain-like"/>
    <property type="match status" value="1"/>
</dbReference>
<dbReference type="InterPro" id="IPR036388">
    <property type="entry name" value="WH-like_DNA-bd_sf"/>
</dbReference>
<dbReference type="EMBL" id="MLFT02000003">
    <property type="protein sequence ID" value="PHT54067.1"/>
    <property type="molecule type" value="Genomic_DNA"/>
</dbReference>
<evidence type="ECO:0000256" key="5">
    <source>
        <dbReference type="ARBA" id="ARBA00022840"/>
    </source>
</evidence>
<keyword evidence="3" id="KW-0547">Nucleotide-binding</keyword>
<evidence type="ECO:0000259" key="6">
    <source>
        <dbReference type="Pfam" id="PF00931"/>
    </source>
</evidence>
<evidence type="ECO:0000313" key="10">
    <source>
        <dbReference type="Proteomes" id="UP000224567"/>
    </source>
</evidence>
<evidence type="ECO:0000256" key="2">
    <source>
        <dbReference type="ARBA" id="ARBA00022737"/>
    </source>
</evidence>
<dbReference type="InterPro" id="IPR002182">
    <property type="entry name" value="NB-ARC"/>
</dbReference>
<dbReference type="PANTHER" id="PTHR36766">
    <property type="entry name" value="PLANT BROAD-SPECTRUM MILDEW RESISTANCE PROTEIN RPW8"/>
    <property type="match status" value="1"/>
</dbReference>
<feature type="domain" description="Disease resistance R13L4/SHOC-2-like LRR" evidence="8">
    <location>
        <begin position="165"/>
        <end position="382"/>
    </location>
</feature>
<evidence type="ECO:0000256" key="4">
    <source>
        <dbReference type="ARBA" id="ARBA00022821"/>
    </source>
</evidence>
<dbReference type="InterPro" id="IPR032675">
    <property type="entry name" value="LRR_dom_sf"/>
</dbReference>
<proteinExistence type="inferred from homology"/>
<reference evidence="10" key="2">
    <citation type="journal article" date="2017" name="J. Anim. Genet.">
        <title>Multiple reference genome sequences of hot pepper reveal the massive evolution of plant disease resistance genes by retroduplication.</title>
        <authorList>
            <person name="Kim S."/>
            <person name="Park J."/>
            <person name="Yeom S.-I."/>
            <person name="Kim Y.-M."/>
            <person name="Seo E."/>
            <person name="Kim K.-T."/>
            <person name="Kim M.-S."/>
            <person name="Lee J.M."/>
            <person name="Cheong K."/>
            <person name="Shin H.-S."/>
            <person name="Kim S.-B."/>
            <person name="Han K."/>
            <person name="Lee J."/>
            <person name="Park M."/>
            <person name="Lee H.-A."/>
            <person name="Lee H.-Y."/>
            <person name="Lee Y."/>
            <person name="Oh S."/>
            <person name="Lee J.H."/>
            <person name="Choi E."/>
            <person name="Choi E."/>
            <person name="Lee S.E."/>
            <person name="Jeon J."/>
            <person name="Kim H."/>
            <person name="Choi G."/>
            <person name="Song H."/>
            <person name="Lee J."/>
            <person name="Lee S.-C."/>
            <person name="Kwon J.-K."/>
            <person name="Lee H.-Y."/>
            <person name="Koo N."/>
            <person name="Hong Y."/>
            <person name="Kim R.W."/>
            <person name="Kang W.-H."/>
            <person name="Huh J.H."/>
            <person name="Kang B.-C."/>
            <person name="Yang T.-J."/>
            <person name="Lee Y.-H."/>
            <person name="Bennetzen J.L."/>
            <person name="Choi D."/>
        </authorList>
    </citation>
    <scope>NUCLEOTIDE SEQUENCE [LARGE SCALE GENOMIC DNA]</scope>
    <source>
        <strain evidence="10">cv. PBC81</strain>
    </source>
</reference>
<dbReference type="Gene3D" id="3.40.50.300">
    <property type="entry name" value="P-loop containing nucleotide triphosphate hydrolases"/>
    <property type="match status" value="1"/>
</dbReference>
<feature type="domain" description="NB-ARC" evidence="6">
    <location>
        <begin position="5"/>
        <end position="86"/>
    </location>
</feature>
<comment type="similarity">
    <text evidence="1">Belongs to the disease resistance NB-LRR family.</text>
</comment>
<comment type="caution">
    <text evidence="9">The sequence shown here is derived from an EMBL/GenBank/DDBJ whole genome shotgun (WGS) entry which is preliminary data.</text>
</comment>
<evidence type="ECO:0000259" key="8">
    <source>
        <dbReference type="Pfam" id="PF23598"/>
    </source>
</evidence>
<keyword evidence="2" id="KW-0677">Repeat</keyword>